<organism evidence="1 2">
    <name type="scientific">Hyalomma asiaticum</name>
    <name type="common">Tick</name>
    <dbReference type="NCBI Taxonomy" id="266040"/>
    <lineage>
        <taxon>Eukaryota</taxon>
        <taxon>Metazoa</taxon>
        <taxon>Ecdysozoa</taxon>
        <taxon>Arthropoda</taxon>
        <taxon>Chelicerata</taxon>
        <taxon>Arachnida</taxon>
        <taxon>Acari</taxon>
        <taxon>Parasitiformes</taxon>
        <taxon>Ixodida</taxon>
        <taxon>Ixodoidea</taxon>
        <taxon>Ixodidae</taxon>
        <taxon>Hyalomminae</taxon>
        <taxon>Hyalomma</taxon>
    </lineage>
</organism>
<evidence type="ECO:0000313" key="1">
    <source>
        <dbReference type="EMBL" id="KAH6932587.1"/>
    </source>
</evidence>
<sequence>MPAQRQQPDGGEPTFRGPNPNRAATWRFLQRAGTMAAGGTTAIVVSLIVYYSMHKGLRPQQRLQHAQQKLDSRTTTSEHCAWESDDIWRILASPARYGVACRDFYAFVCERDRGYSPLEQSVVETSKRVAHSIVRRGRNATETAAVLYASCLSSLASPKVSMKKNMRTIPTVLQVKIHNALKNLNTPFTILEAQAFLSRKRLPSYVTFWSDPRSMGEHFLDVRRPLSTFLDESAMVDAFLNAADALHVTDAGVKRLTASDLATIDRELKGQWDYTGRVETVSFQDLVDIEARVTEEDWRRFFGTESLEVSYMSSRVKVRGLPNVRLALKTLFESMDRIDVAVYSLAHVLLPEEMLDVRAHRSRASSSCLGLVRRIFGDAWYTAVAAEVAPMAIVEAQQQWTSVAKEVAAVLKRRIVVSTLFNNYSDVSAAITKINTIQMAATTVTNSLLPPVSGLMSEDLRRSLDPRNLYKNLLAFHRLRNSGDFSTFRFNGFEDPIWRSQKGNFTISGVFPIPLAALEPSFTCGDHFLNYATVGIAVATAMLRAAGGPFCIDLAEGGECTDNTTASEALDKVKRCFVAGLNNFESPVPPNDTRDNISRLVDALILSTTAFQVALEAAQGVLGAKFLSSVSTEMEMRFLARYCRHLCDQQLGTDSISSTRTAAPWARLRCNVAVTNSPMFRVLFKCIQKQQVSPTRCTVL</sequence>
<accession>A0ACB7SHG2</accession>
<dbReference type="Proteomes" id="UP000821845">
    <property type="component" value="Chromosome 4"/>
</dbReference>
<comment type="caution">
    <text evidence="1">The sequence shown here is derived from an EMBL/GenBank/DDBJ whole genome shotgun (WGS) entry which is preliminary data.</text>
</comment>
<keyword evidence="2" id="KW-1185">Reference proteome</keyword>
<gene>
    <name evidence="1" type="ORF">HPB50_007834</name>
</gene>
<name>A0ACB7SHG2_HYAAI</name>
<protein>
    <submittedName>
        <fullName evidence="1">Uncharacterized protein</fullName>
    </submittedName>
</protein>
<reference evidence="1" key="1">
    <citation type="submission" date="2020-05" db="EMBL/GenBank/DDBJ databases">
        <title>Large-scale comparative analyses of tick genomes elucidate their genetic diversity and vector capacities.</title>
        <authorList>
            <person name="Jia N."/>
            <person name="Wang J."/>
            <person name="Shi W."/>
            <person name="Du L."/>
            <person name="Sun Y."/>
            <person name="Zhan W."/>
            <person name="Jiang J."/>
            <person name="Wang Q."/>
            <person name="Zhang B."/>
            <person name="Ji P."/>
            <person name="Sakyi L.B."/>
            <person name="Cui X."/>
            <person name="Yuan T."/>
            <person name="Jiang B."/>
            <person name="Yang W."/>
            <person name="Lam T.T.-Y."/>
            <person name="Chang Q."/>
            <person name="Ding S."/>
            <person name="Wang X."/>
            <person name="Zhu J."/>
            <person name="Ruan X."/>
            <person name="Zhao L."/>
            <person name="Wei J."/>
            <person name="Que T."/>
            <person name="Du C."/>
            <person name="Cheng J."/>
            <person name="Dai P."/>
            <person name="Han X."/>
            <person name="Huang E."/>
            <person name="Gao Y."/>
            <person name="Liu J."/>
            <person name="Shao H."/>
            <person name="Ye R."/>
            <person name="Li L."/>
            <person name="Wei W."/>
            <person name="Wang X."/>
            <person name="Wang C."/>
            <person name="Yang T."/>
            <person name="Huo Q."/>
            <person name="Li W."/>
            <person name="Guo W."/>
            <person name="Chen H."/>
            <person name="Zhou L."/>
            <person name="Ni X."/>
            <person name="Tian J."/>
            <person name="Zhou Y."/>
            <person name="Sheng Y."/>
            <person name="Liu T."/>
            <person name="Pan Y."/>
            <person name="Xia L."/>
            <person name="Li J."/>
            <person name="Zhao F."/>
            <person name="Cao W."/>
        </authorList>
    </citation>
    <scope>NUCLEOTIDE SEQUENCE</scope>
    <source>
        <strain evidence="1">Hyas-2018</strain>
    </source>
</reference>
<evidence type="ECO:0000313" key="2">
    <source>
        <dbReference type="Proteomes" id="UP000821845"/>
    </source>
</evidence>
<dbReference type="EMBL" id="CM023484">
    <property type="protein sequence ID" value="KAH6932587.1"/>
    <property type="molecule type" value="Genomic_DNA"/>
</dbReference>
<proteinExistence type="predicted"/>